<comment type="caution">
    <text evidence="9">The sequence shown here is derived from an EMBL/GenBank/DDBJ whole genome shotgun (WGS) entry which is preliminary data.</text>
</comment>
<reference evidence="9 10" key="1">
    <citation type="submission" date="2019-12" db="EMBL/GenBank/DDBJ databases">
        <title>Strain KN286 was isolated from seawater, which was collected from Caroline Seamount in the tropical western Pacific.</title>
        <authorList>
            <person name="Wang Q."/>
        </authorList>
    </citation>
    <scope>NUCLEOTIDE SEQUENCE [LARGE SCALE GENOMIC DNA]</scope>
    <source>
        <strain evidence="9 10">KN286</strain>
    </source>
</reference>
<dbReference type="PANTHER" id="PTHR42852">
    <property type="entry name" value="THIOL:DISULFIDE INTERCHANGE PROTEIN DSBE"/>
    <property type="match status" value="1"/>
</dbReference>
<evidence type="ECO:0000313" key="9">
    <source>
        <dbReference type="EMBL" id="MXU65549.1"/>
    </source>
</evidence>
<dbReference type="Gene3D" id="3.40.30.10">
    <property type="entry name" value="Glutaredoxin"/>
    <property type="match status" value="1"/>
</dbReference>
<dbReference type="PANTHER" id="PTHR42852:SF6">
    <property type="entry name" value="THIOL:DISULFIDE INTERCHANGE PROTEIN DSBE"/>
    <property type="match status" value="1"/>
</dbReference>
<evidence type="ECO:0000256" key="1">
    <source>
        <dbReference type="ARBA" id="ARBA00004196"/>
    </source>
</evidence>
<comment type="similarity">
    <text evidence="2">Belongs to the thioredoxin family. DsbE subfamily.</text>
</comment>
<dbReference type="InterPro" id="IPR004799">
    <property type="entry name" value="Periplasmic_diS_OxRdtase_DsbE"/>
</dbReference>
<evidence type="ECO:0000256" key="7">
    <source>
        <dbReference type="SAM" id="Phobius"/>
    </source>
</evidence>
<keyword evidence="3" id="KW-0201">Cytochrome c-type biogenesis</keyword>
<dbReference type="InterPro" id="IPR013766">
    <property type="entry name" value="Thioredoxin_domain"/>
</dbReference>
<proteinExistence type="inferred from homology"/>
<feature type="domain" description="Thioredoxin" evidence="8">
    <location>
        <begin position="44"/>
        <end position="182"/>
    </location>
</feature>
<evidence type="ECO:0000256" key="6">
    <source>
        <dbReference type="SAM" id="MobiDB-lite"/>
    </source>
</evidence>
<feature type="region of interest" description="Disordered" evidence="6">
    <location>
        <begin position="187"/>
        <end position="206"/>
    </location>
</feature>
<organism evidence="9 10">
    <name type="scientific">Oceanomicrobium pacificus</name>
    <dbReference type="NCBI Taxonomy" id="2692916"/>
    <lineage>
        <taxon>Bacteria</taxon>
        <taxon>Pseudomonadati</taxon>
        <taxon>Pseudomonadota</taxon>
        <taxon>Alphaproteobacteria</taxon>
        <taxon>Rhodobacterales</taxon>
        <taxon>Paracoccaceae</taxon>
        <taxon>Oceanomicrobium</taxon>
    </lineage>
</organism>
<dbReference type="SUPFAM" id="SSF52833">
    <property type="entry name" value="Thioredoxin-like"/>
    <property type="match status" value="1"/>
</dbReference>
<accession>A0A6B0TS43</accession>
<keyword evidence="7" id="KW-1133">Transmembrane helix</keyword>
<dbReference type="InterPro" id="IPR050553">
    <property type="entry name" value="Thioredoxin_ResA/DsbE_sf"/>
</dbReference>
<name>A0A6B0TS43_9RHOB</name>
<evidence type="ECO:0000256" key="3">
    <source>
        <dbReference type="ARBA" id="ARBA00022748"/>
    </source>
</evidence>
<dbReference type="Pfam" id="PF08534">
    <property type="entry name" value="Redoxin"/>
    <property type="match status" value="1"/>
</dbReference>
<keyword evidence="7" id="KW-0812">Transmembrane</keyword>
<dbReference type="InterPro" id="IPR036249">
    <property type="entry name" value="Thioredoxin-like_sf"/>
</dbReference>
<sequence length="206" mass="21846">MSDTPAPKRRFNWLLLLPPLIFIALTGAFIVSLNRDNPDELPSALAGRQAPALNLTEIAPGLVPPTDADITAPGAKLVNFWASWCGPCRAEHPMLEELADMGLPIIGVNYKDQPQNAVAFLEELGNPYTKTGADAGRNGINWGIYGVPETFVIDGSGKILMRHPGPITRSVLDARILPALAEAGWVSPTTDSLPAQTSGTGSSAPE</sequence>
<dbReference type="GO" id="GO:0030288">
    <property type="term" value="C:outer membrane-bounded periplasmic space"/>
    <property type="evidence" value="ECO:0007669"/>
    <property type="project" value="InterPro"/>
</dbReference>
<dbReference type="AlphaFoldDB" id="A0A6B0TS43"/>
<keyword evidence="4" id="KW-1015">Disulfide bond</keyword>
<dbReference type="Proteomes" id="UP000436016">
    <property type="component" value="Unassembled WGS sequence"/>
</dbReference>
<dbReference type="EMBL" id="WUWG01000003">
    <property type="protein sequence ID" value="MXU65549.1"/>
    <property type="molecule type" value="Genomic_DNA"/>
</dbReference>
<keyword evidence="10" id="KW-1185">Reference proteome</keyword>
<dbReference type="InterPro" id="IPR017937">
    <property type="entry name" value="Thioredoxin_CS"/>
</dbReference>
<evidence type="ECO:0000256" key="5">
    <source>
        <dbReference type="ARBA" id="ARBA00023284"/>
    </source>
</evidence>
<dbReference type="GO" id="GO:0015036">
    <property type="term" value="F:disulfide oxidoreductase activity"/>
    <property type="evidence" value="ECO:0007669"/>
    <property type="project" value="InterPro"/>
</dbReference>
<protein>
    <submittedName>
        <fullName evidence="9">DsbE family thiol:disulfide interchange protein</fullName>
    </submittedName>
</protein>
<evidence type="ECO:0000313" key="10">
    <source>
        <dbReference type="Proteomes" id="UP000436016"/>
    </source>
</evidence>
<dbReference type="RefSeq" id="WP_160854120.1">
    <property type="nucleotide sequence ID" value="NZ_WUWG01000003.1"/>
</dbReference>
<dbReference type="NCBIfam" id="TIGR00385">
    <property type="entry name" value="dsbE"/>
    <property type="match status" value="1"/>
</dbReference>
<comment type="subcellular location">
    <subcellularLocation>
        <location evidence="1">Cell envelope</location>
    </subcellularLocation>
</comment>
<feature type="transmembrane region" description="Helical" evidence="7">
    <location>
        <begin position="12"/>
        <end position="33"/>
    </location>
</feature>
<evidence type="ECO:0000256" key="2">
    <source>
        <dbReference type="ARBA" id="ARBA00007758"/>
    </source>
</evidence>
<dbReference type="PROSITE" id="PS00194">
    <property type="entry name" value="THIOREDOXIN_1"/>
    <property type="match status" value="1"/>
</dbReference>
<gene>
    <name evidence="9" type="ORF">GSH16_08815</name>
</gene>
<evidence type="ECO:0000259" key="8">
    <source>
        <dbReference type="PROSITE" id="PS51352"/>
    </source>
</evidence>
<dbReference type="GO" id="GO:0017004">
    <property type="term" value="P:cytochrome complex assembly"/>
    <property type="evidence" value="ECO:0007669"/>
    <property type="project" value="UniProtKB-KW"/>
</dbReference>
<keyword evidence="5" id="KW-0676">Redox-active center</keyword>
<dbReference type="CDD" id="cd03010">
    <property type="entry name" value="TlpA_like_DsbE"/>
    <property type="match status" value="1"/>
</dbReference>
<evidence type="ECO:0000256" key="4">
    <source>
        <dbReference type="ARBA" id="ARBA00023157"/>
    </source>
</evidence>
<dbReference type="InterPro" id="IPR013740">
    <property type="entry name" value="Redoxin"/>
</dbReference>
<keyword evidence="7" id="KW-0472">Membrane</keyword>
<dbReference type="PROSITE" id="PS51352">
    <property type="entry name" value="THIOREDOXIN_2"/>
    <property type="match status" value="1"/>
</dbReference>